<evidence type="ECO:0000313" key="1">
    <source>
        <dbReference type="EMBL" id="KAI7983313.1"/>
    </source>
</evidence>
<sequence>MLYYPSSHNHFTFTHALKACSSLSALRKGLEIHARVIKTGHFSDIFIQNSLIHFYVLENHIVNACRVFYAILYPDIVSWTSIVSGLSKRGFESEAIVKFLSMDIEPNATTLVSVISACSSIRAVKLGKAIHGYCLKNLTEDNIILDNAVLDFYVKCGSVRSAHYRFERMTKRDIVSWTAMVGGFAHTGLCEEAVGIFQDMLLRRKLNLLEATIVNVLSASCSHGRMIDQGLMFFKAMTDVYRIEPQVQHYACIVDMYGRAGLLKEAEAFIKKCLWKQMEQFGEHSLMLAEFMGMRRCLGESSVVFLPLKV</sequence>
<organism evidence="1 2">
    <name type="scientific">Camellia lanceoleosa</name>
    <dbReference type="NCBI Taxonomy" id="1840588"/>
    <lineage>
        <taxon>Eukaryota</taxon>
        <taxon>Viridiplantae</taxon>
        <taxon>Streptophyta</taxon>
        <taxon>Embryophyta</taxon>
        <taxon>Tracheophyta</taxon>
        <taxon>Spermatophyta</taxon>
        <taxon>Magnoliopsida</taxon>
        <taxon>eudicotyledons</taxon>
        <taxon>Gunneridae</taxon>
        <taxon>Pentapetalae</taxon>
        <taxon>asterids</taxon>
        <taxon>Ericales</taxon>
        <taxon>Theaceae</taxon>
        <taxon>Camellia</taxon>
    </lineage>
</organism>
<name>A0ACC0F428_9ERIC</name>
<proteinExistence type="predicted"/>
<protein>
    <submittedName>
        <fullName evidence="1">Pentatricopeptide repeat-containing protein</fullName>
    </submittedName>
</protein>
<reference evidence="1 2" key="1">
    <citation type="journal article" date="2022" name="Plant J.">
        <title>Chromosome-level genome of Camellia lanceoleosa provides a valuable resource for understanding genome evolution and self-incompatibility.</title>
        <authorList>
            <person name="Gong W."/>
            <person name="Xiao S."/>
            <person name="Wang L."/>
            <person name="Liao Z."/>
            <person name="Chang Y."/>
            <person name="Mo W."/>
            <person name="Hu G."/>
            <person name="Li W."/>
            <person name="Zhao G."/>
            <person name="Zhu H."/>
            <person name="Hu X."/>
            <person name="Ji K."/>
            <person name="Xiang X."/>
            <person name="Song Q."/>
            <person name="Yuan D."/>
            <person name="Jin S."/>
            <person name="Zhang L."/>
        </authorList>
    </citation>
    <scope>NUCLEOTIDE SEQUENCE [LARGE SCALE GENOMIC DNA]</scope>
    <source>
        <tissue evidence="1">Fresh and healthy young leaves</tissue>
    </source>
</reference>
<accession>A0ACC0F428</accession>
<dbReference type="EMBL" id="CM045768">
    <property type="protein sequence ID" value="KAI7983313.1"/>
    <property type="molecule type" value="Genomic_DNA"/>
</dbReference>
<comment type="caution">
    <text evidence="1">The sequence shown here is derived from an EMBL/GenBank/DDBJ whole genome shotgun (WGS) entry which is preliminary data.</text>
</comment>
<dbReference type="Proteomes" id="UP001060215">
    <property type="component" value="Chromosome 11"/>
</dbReference>
<keyword evidence="2" id="KW-1185">Reference proteome</keyword>
<evidence type="ECO:0000313" key="2">
    <source>
        <dbReference type="Proteomes" id="UP001060215"/>
    </source>
</evidence>
<gene>
    <name evidence="1" type="ORF">LOK49_LG15G02091</name>
</gene>